<dbReference type="SUPFAM" id="SSF54523">
    <property type="entry name" value="Pili subunits"/>
    <property type="match status" value="1"/>
</dbReference>
<dbReference type="GO" id="GO:0015628">
    <property type="term" value="P:protein secretion by the type II secretion system"/>
    <property type="evidence" value="ECO:0007669"/>
    <property type="project" value="InterPro"/>
</dbReference>
<protein>
    <recommendedName>
        <fullName evidence="2">Type II secretion system protein H</fullName>
    </recommendedName>
    <alternativeName>
        <fullName evidence="10">General secretion pathway protein H</fullName>
    </alternativeName>
</protein>
<evidence type="ECO:0000256" key="3">
    <source>
        <dbReference type="ARBA" id="ARBA00022475"/>
    </source>
</evidence>
<evidence type="ECO:0000256" key="4">
    <source>
        <dbReference type="ARBA" id="ARBA00022481"/>
    </source>
</evidence>
<dbReference type="Gene3D" id="3.55.40.10">
    <property type="entry name" value="minor pseudopilin epsh domain"/>
    <property type="match status" value="1"/>
</dbReference>
<dbReference type="InterPro" id="IPR012902">
    <property type="entry name" value="N_methyl_site"/>
</dbReference>
<comment type="similarity">
    <text evidence="9">Belongs to the GSP H family.</text>
</comment>
<organism evidence="13 14">
    <name type="scientific">Halopseudomonas aestusnigri</name>
    <dbReference type="NCBI Taxonomy" id="857252"/>
    <lineage>
        <taxon>Bacteria</taxon>
        <taxon>Pseudomonadati</taxon>
        <taxon>Pseudomonadota</taxon>
        <taxon>Gammaproteobacteria</taxon>
        <taxon>Pseudomonadales</taxon>
        <taxon>Pseudomonadaceae</taxon>
        <taxon>Halopseudomonas</taxon>
    </lineage>
</organism>
<keyword evidence="8 11" id="KW-0472">Membrane</keyword>
<feature type="domain" description="General secretion pathway GspH" evidence="12">
    <location>
        <begin position="54"/>
        <end position="169"/>
    </location>
</feature>
<dbReference type="Proteomes" id="UP000243518">
    <property type="component" value="Unassembled WGS sequence"/>
</dbReference>
<sequence length="187" mass="20428">METDREVPSRARRRRNSGLSLIELLVAITLLGLFISLGTPSLGRLIEQRRLDGAADRLTTSIRLAREAAISGNVAVVMAPTDGDWNAGWRVYVDENRNGLPDTEEQLLQEDHAAGLTQISATGELARYLRYNPLGESERLDGGFLAGTLHLCPADLTRPGRRLVINRVGRLRSESAHLTADTCAGDD</sequence>
<dbReference type="EMBL" id="FNVE01000004">
    <property type="protein sequence ID" value="SEG18325.1"/>
    <property type="molecule type" value="Genomic_DNA"/>
</dbReference>
<evidence type="ECO:0000256" key="9">
    <source>
        <dbReference type="ARBA" id="ARBA00025772"/>
    </source>
</evidence>
<dbReference type="InterPro" id="IPR045584">
    <property type="entry name" value="Pilin-like"/>
</dbReference>
<evidence type="ECO:0000313" key="14">
    <source>
        <dbReference type="Proteomes" id="UP000243518"/>
    </source>
</evidence>
<evidence type="ECO:0000259" key="12">
    <source>
        <dbReference type="Pfam" id="PF12019"/>
    </source>
</evidence>
<evidence type="ECO:0000256" key="1">
    <source>
        <dbReference type="ARBA" id="ARBA00004377"/>
    </source>
</evidence>
<evidence type="ECO:0000256" key="8">
    <source>
        <dbReference type="ARBA" id="ARBA00023136"/>
    </source>
</evidence>
<evidence type="ECO:0000256" key="5">
    <source>
        <dbReference type="ARBA" id="ARBA00022519"/>
    </source>
</evidence>
<evidence type="ECO:0000256" key="11">
    <source>
        <dbReference type="SAM" id="Phobius"/>
    </source>
</evidence>
<evidence type="ECO:0000256" key="6">
    <source>
        <dbReference type="ARBA" id="ARBA00022692"/>
    </source>
</evidence>
<comment type="subcellular location">
    <subcellularLocation>
        <location evidence="1">Cell inner membrane</location>
        <topology evidence="1">Single-pass membrane protein</topology>
    </subcellularLocation>
</comment>
<dbReference type="Pfam" id="PF12019">
    <property type="entry name" value="GspH"/>
    <property type="match status" value="1"/>
</dbReference>
<dbReference type="InterPro" id="IPR022346">
    <property type="entry name" value="T2SS_GspH"/>
</dbReference>
<feature type="transmembrane region" description="Helical" evidence="11">
    <location>
        <begin position="21"/>
        <end position="42"/>
    </location>
</feature>
<accession>A0AAQ1JPW5</accession>
<reference evidence="13 14" key="1">
    <citation type="submission" date="2016-10" db="EMBL/GenBank/DDBJ databases">
        <authorList>
            <person name="Varghese N."/>
            <person name="Submissions S."/>
        </authorList>
    </citation>
    <scope>NUCLEOTIDE SEQUENCE [LARGE SCALE GENOMIC DNA]</scope>
    <source>
        <strain evidence="13 14">CECT 8317</strain>
    </source>
</reference>
<keyword evidence="6 11" id="KW-0812">Transmembrane</keyword>
<dbReference type="PROSITE" id="PS00409">
    <property type="entry name" value="PROKAR_NTER_METHYL"/>
    <property type="match status" value="1"/>
</dbReference>
<evidence type="ECO:0000256" key="7">
    <source>
        <dbReference type="ARBA" id="ARBA00022989"/>
    </source>
</evidence>
<keyword evidence="3" id="KW-1003">Cell membrane</keyword>
<dbReference type="GO" id="GO:0005886">
    <property type="term" value="C:plasma membrane"/>
    <property type="evidence" value="ECO:0007669"/>
    <property type="project" value="UniProtKB-SubCell"/>
</dbReference>
<dbReference type="GO" id="GO:0015627">
    <property type="term" value="C:type II protein secretion system complex"/>
    <property type="evidence" value="ECO:0007669"/>
    <property type="project" value="InterPro"/>
</dbReference>
<keyword evidence="14" id="KW-1185">Reference proteome</keyword>
<evidence type="ECO:0000313" key="13">
    <source>
        <dbReference type="EMBL" id="SEG18325.1"/>
    </source>
</evidence>
<dbReference type="NCBIfam" id="TIGR02532">
    <property type="entry name" value="IV_pilin_GFxxxE"/>
    <property type="match status" value="1"/>
</dbReference>
<keyword evidence="5" id="KW-0997">Cell inner membrane</keyword>
<dbReference type="Pfam" id="PF07963">
    <property type="entry name" value="N_methyl"/>
    <property type="match status" value="1"/>
</dbReference>
<evidence type="ECO:0000256" key="10">
    <source>
        <dbReference type="ARBA" id="ARBA00030775"/>
    </source>
</evidence>
<evidence type="ECO:0000256" key="2">
    <source>
        <dbReference type="ARBA" id="ARBA00021549"/>
    </source>
</evidence>
<keyword evidence="4" id="KW-0488">Methylation</keyword>
<dbReference type="AlphaFoldDB" id="A0AAQ1JPW5"/>
<gene>
    <name evidence="13" type="ORF">SAMN05216586_10417</name>
</gene>
<keyword evidence="7 11" id="KW-1133">Transmembrane helix</keyword>
<proteinExistence type="inferred from homology"/>
<name>A0AAQ1JPW5_9GAMM</name>
<dbReference type="RefSeq" id="WP_160003166.1">
    <property type="nucleotide sequence ID" value="NZ_FNVE01000004.1"/>
</dbReference>
<comment type="caution">
    <text evidence="13">The sequence shown here is derived from an EMBL/GenBank/DDBJ whole genome shotgun (WGS) entry which is preliminary data.</text>
</comment>